<evidence type="ECO:0008006" key="4">
    <source>
        <dbReference type="Google" id="ProtNLM"/>
    </source>
</evidence>
<dbReference type="AlphaFoldDB" id="A0A2C6KIQ5"/>
<dbReference type="GeneID" id="94433126"/>
<feature type="transmembrane region" description="Helical" evidence="1">
    <location>
        <begin position="144"/>
        <end position="164"/>
    </location>
</feature>
<keyword evidence="1" id="KW-0472">Membrane</keyword>
<accession>A0A2C6KIQ5</accession>
<reference evidence="2 3" key="1">
    <citation type="journal article" date="2017" name="Int. J. Parasitol.">
        <title>The genome of the protozoan parasite Cystoisospora suis and a reverse vaccinology approach to identify vaccine candidates.</title>
        <authorList>
            <person name="Palmieri N."/>
            <person name="Shrestha A."/>
            <person name="Ruttkowski B."/>
            <person name="Beck T."/>
            <person name="Vogl C."/>
            <person name="Tomley F."/>
            <person name="Blake D.P."/>
            <person name="Joachim A."/>
        </authorList>
    </citation>
    <scope>NUCLEOTIDE SEQUENCE [LARGE SCALE GENOMIC DNA]</scope>
    <source>
        <strain evidence="2 3">Wien I</strain>
    </source>
</reference>
<organism evidence="2 3">
    <name type="scientific">Cystoisospora suis</name>
    <dbReference type="NCBI Taxonomy" id="483139"/>
    <lineage>
        <taxon>Eukaryota</taxon>
        <taxon>Sar</taxon>
        <taxon>Alveolata</taxon>
        <taxon>Apicomplexa</taxon>
        <taxon>Conoidasida</taxon>
        <taxon>Coccidia</taxon>
        <taxon>Eucoccidiorida</taxon>
        <taxon>Eimeriorina</taxon>
        <taxon>Sarcocystidae</taxon>
        <taxon>Cystoisospora</taxon>
    </lineage>
</organism>
<dbReference type="VEuPathDB" id="ToxoDB:CSUI_009806"/>
<dbReference type="EMBL" id="MIGC01006061">
    <property type="protein sequence ID" value="PHJ16382.1"/>
    <property type="molecule type" value="Genomic_DNA"/>
</dbReference>
<sequence length="188" mass="19221">MFSHAQRCMKATLLGGGGSTSAAWGVSRPPRAVPCLVTFLSVALFACSAVLYASGAAPVAPEPASVAVEAEVATQAPAIDAVRTETEVTTGQERSAQVDGAPNSPVQVLEAEGSPVARHARAVMSRARSKVQAAMKQAQEHPRILAAVALAVILAAATAPLLKLKQGAKPSGIRKFVFSSWCQAGGGH</sequence>
<dbReference type="RefSeq" id="XP_067918111.1">
    <property type="nucleotide sequence ID" value="XM_068069915.1"/>
</dbReference>
<keyword evidence="1" id="KW-0812">Transmembrane</keyword>
<evidence type="ECO:0000256" key="1">
    <source>
        <dbReference type="SAM" id="Phobius"/>
    </source>
</evidence>
<proteinExistence type="predicted"/>
<keyword evidence="1" id="KW-1133">Transmembrane helix</keyword>
<dbReference type="Proteomes" id="UP000221165">
    <property type="component" value="Unassembled WGS sequence"/>
</dbReference>
<comment type="caution">
    <text evidence="2">The sequence shown here is derived from an EMBL/GenBank/DDBJ whole genome shotgun (WGS) entry which is preliminary data.</text>
</comment>
<protein>
    <recommendedName>
        <fullName evidence="4">Transmembrane protein</fullName>
    </recommendedName>
</protein>
<keyword evidence="3" id="KW-1185">Reference proteome</keyword>
<evidence type="ECO:0000313" key="3">
    <source>
        <dbReference type="Proteomes" id="UP000221165"/>
    </source>
</evidence>
<evidence type="ECO:0000313" key="2">
    <source>
        <dbReference type="EMBL" id="PHJ16382.1"/>
    </source>
</evidence>
<name>A0A2C6KIQ5_9APIC</name>
<gene>
    <name evidence="2" type="ORF">CSUI_009806</name>
</gene>